<dbReference type="GO" id="GO:0004534">
    <property type="term" value="F:5'-3' RNA exonuclease activity"/>
    <property type="evidence" value="ECO:0007669"/>
    <property type="project" value="TreeGrafter"/>
</dbReference>
<dbReference type="PANTHER" id="PTHR42924">
    <property type="entry name" value="EXONUCLEASE"/>
    <property type="match status" value="1"/>
</dbReference>
<reference evidence="3 4" key="1">
    <citation type="submission" date="2017-06" db="EMBL/GenBank/DDBJ databases">
        <authorList>
            <person name="Kim H.J."/>
            <person name="Triplett B.A."/>
        </authorList>
    </citation>
    <scope>NUCLEOTIDE SEQUENCE [LARGE SCALE GENOMIC DNA]</scope>
    <source>
        <strain evidence="3">FRACA_ARgP5</strain>
    </source>
</reference>
<dbReference type="InterPro" id="IPR003141">
    <property type="entry name" value="Pol/His_phosphatase_N"/>
</dbReference>
<protein>
    <recommendedName>
        <fullName evidence="2">Polymerase/histidinol phosphatase N-terminal domain-containing protein</fullName>
    </recommendedName>
</protein>
<accession>A0A2I2KU74</accession>
<organism evidence="3 4">
    <name type="scientific">Frankia canadensis</name>
    <dbReference type="NCBI Taxonomy" id="1836972"/>
    <lineage>
        <taxon>Bacteria</taxon>
        <taxon>Bacillati</taxon>
        <taxon>Actinomycetota</taxon>
        <taxon>Actinomycetes</taxon>
        <taxon>Frankiales</taxon>
        <taxon>Frankiaceae</taxon>
        <taxon>Frankia</taxon>
    </lineage>
</organism>
<gene>
    <name evidence="3" type="ORF">FRACA_310009</name>
</gene>
<dbReference type="SMART" id="SM00481">
    <property type="entry name" value="POLIIIAc"/>
    <property type="match status" value="1"/>
</dbReference>
<dbReference type="Pfam" id="PF02811">
    <property type="entry name" value="PHP"/>
    <property type="match status" value="1"/>
</dbReference>
<feature type="domain" description="Polymerase/histidinol phosphatase N-terminal" evidence="2">
    <location>
        <begin position="15"/>
        <end position="79"/>
    </location>
</feature>
<evidence type="ECO:0000313" key="3">
    <source>
        <dbReference type="EMBL" id="SNQ49217.1"/>
    </source>
</evidence>
<dbReference type="Proteomes" id="UP000234331">
    <property type="component" value="Unassembled WGS sequence"/>
</dbReference>
<dbReference type="EMBL" id="FZMO01000235">
    <property type="protein sequence ID" value="SNQ49217.1"/>
    <property type="molecule type" value="Genomic_DNA"/>
</dbReference>
<evidence type="ECO:0000256" key="1">
    <source>
        <dbReference type="SAM" id="MobiDB-lite"/>
    </source>
</evidence>
<dbReference type="SUPFAM" id="SSF89550">
    <property type="entry name" value="PHP domain-like"/>
    <property type="match status" value="1"/>
</dbReference>
<dbReference type="Gene3D" id="1.10.150.650">
    <property type="match status" value="1"/>
</dbReference>
<name>A0A2I2KU74_9ACTN</name>
<dbReference type="PANTHER" id="PTHR42924:SF3">
    <property type="entry name" value="POLYMERASE_HISTIDINOL PHOSPHATASE N-TERMINAL DOMAIN-CONTAINING PROTEIN"/>
    <property type="match status" value="1"/>
</dbReference>
<keyword evidence="4" id="KW-1185">Reference proteome</keyword>
<dbReference type="InterPro" id="IPR016195">
    <property type="entry name" value="Pol/histidinol_Pase-like"/>
</dbReference>
<evidence type="ECO:0000313" key="4">
    <source>
        <dbReference type="Proteomes" id="UP000234331"/>
    </source>
</evidence>
<evidence type="ECO:0000259" key="2">
    <source>
        <dbReference type="SMART" id="SM00481"/>
    </source>
</evidence>
<dbReference type="InterPro" id="IPR004013">
    <property type="entry name" value="PHP_dom"/>
</dbReference>
<proteinExistence type="predicted"/>
<sequence length="296" mass="31049">MRRGGPCCQHGWVRIDLHTHSTASDGLVEPADLVRLAADSGLDVIALTDHDTTAGLGRAAAALPAGLTLVPGAEISCFVDTGGRSVSLHVLAYLFDQAEPAFAAVRAAVRDHRAVRARQMVDLLAADGHPVTWERVSALAAGTVGRPHVAAALVEAGLVPSVSAAFSREWIGAGGPYWVGKTQPDVWETLRLIRGAGGVSVFAHPFASRRGVTVGPDVIERMARAGLAGLEIDHPDHDADERRRLRRLAADLDLIPTGSSDYHGSSKPQPLAAETTSPDAYERLVTAATGAVPITV</sequence>
<dbReference type="InterPro" id="IPR052018">
    <property type="entry name" value="PHP_domain"/>
</dbReference>
<feature type="region of interest" description="Disordered" evidence="1">
    <location>
        <begin position="259"/>
        <end position="278"/>
    </location>
</feature>
<dbReference type="AlphaFoldDB" id="A0A2I2KU74"/>
<dbReference type="GO" id="GO:0035312">
    <property type="term" value="F:5'-3' DNA exonuclease activity"/>
    <property type="evidence" value="ECO:0007669"/>
    <property type="project" value="TreeGrafter"/>
</dbReference>
<dbReference type="Gene3D" id="3.20.20.140">
    <property type="entry name" value="Metal-dependent hydrolases"/>
    <property type="match status" value="1"/>
</dbReference>